<keyword evidence="3" id="KW-1185">Reference proteome</keyword>
<gene>
    <name evidence="2" type="ORF">JK358_36695</name>
</gene>
<evidence type="ECO:0000313" key="2">
    <source>
        <dbReference type="EMBL" id="MBL1079950.1"/>
    </source>
</evidence>
<reference evidence="2 3" key="1">
    <citation type="submission" date="2021-01" db="EMBL/GenBank/DDBJ databases">
        <title>WGS of actinomycetes isolated from Thailand.</title>
        <authorList>
            <person name="Thawai C."/>
        </authorList>
    </citation>
    <scope>NUCLEOTIDE SEQUENCE [LARGE SCALE GENOMIC DNA]</scope>
    <source>
        <strain evidence="2 3">LPG 2</strain>
    </source>
</reference>
<protein>
    <submittedName>
        <fullName evidence="2">Uncharacterized protein</fullName>
    </submittedName>
</protein>
<feature type="region of interest" description="Disordered" evidence="1">
    <location>
        <begin position="133"/>
        <end position="156"/>
    </location>
</feature>
<accession>A0ABS1MIR6</accession>
<name>A0ABS1MIR6_9NOCA</name>
<organism evidence="2 3">
    <name type="scientific">Nocardia acididurans</name>
    <dbReference type="NCBI Taxonomy" id="2802282"/>
    <lineage>
        <taxon>Bacteria</taxon>
        <taxon>Bacillati</taxon>
        <taxon>Actinomycetota</taxon>
        <taxon>Actinomycetes</taxon>
        <taxon>Mycobacteriales</taxon>
        <taxon>Nocardiaceae</taxon>
        <taxon>Nocardia</taxon>
    </lineage>
</organism>
<evidence type="ECO:0000313" key="3">
    <source>
        <dbReference type="Proteomes" id="UP000602198"/>
    </source>
</evidence>
<dbReference type="EMBL" id="JAERRJ010000021">
    <property type="protein sequence ID" value="MBL1079950.1"/>
    <property type="molecule type" value="Genomic_DNA"/>
</dbReference>
<proteinExistence type="predicted"/>
<evidence type="ECO:0000256" key="1">
    <source>
        <dbReference type="SAM" id="MobiDB-lite"/>
    </source>
</evidence>
<sequence length="156" mass="16535">MTVRSLESQCTDQQILDLFAAAPTGTAPRGTKTITLLPLFQTGGSLLPYDTARAFTQMQSTLGSGLTFTTGPQGPWVYKDYFWGQDAGGPLQLGSSSIDGKPAWVIDYSRDFAGIPLSVHNIRQLTPGVWIGRDTGSLGPSPTDPTKPTGGAFALN</sequence>
<dbReference type="Proteomes" id="UP000602198">
    <property type="component" value="Unassembled WGS sequence"/>
</dbReference>
<comment type="caution">
    <text evidence="2">The sequence shown here is derived from an EMBL/GenBank/DDBJ whole genome shotgun (WGS) entry which is preliminary data.</text>
</comment>